<evidence type="ECO:0000259" key="25">
    <source>
        <dbReference type="PROSITE" id="PS50199"/>
    </source>
</evidence>
<comment type="subcellular location">
    <subcellularLocation>
        <location evidence="2">Cytoplasm</location>
    </subcellularLocation>
    <subcellularLocation>
        <location evidence="3">Nucleus</location>
        <location evidence="3">Nucleolus</location>
    </subcellularLocation>
    <subcellularLocation>
        <location evidence="4">Nucleus</location>
        <location evidence="4">Nucleoplasm</location>
    </subcellularLocation>
</comment>
<dbReference type="GO" id="GO:0045931">
    <property type="term" value="P:positive regulation of mitotic cell cycle"/>
    <property type="evidence" value="ECO:0007669"/>
    <property type="project" value="UniProtKB-ARBA"/>
</dbReference>
<evidence type="ECO:0000259" key="26">
    <source>
        <dbReference type="PROSITE" id="PS51925"/>
    </source>
</evidence>
<evidence type="ECO:0000256" key="6">
    <source>
        <dbReference type="ARBA" id="ARBA00012483"/>
    </source>
</evidence>
<dbReference type="SUPFAM" id="SSF90209">
    <property type="entry name" value="Ran binding protein zinc finger-like"/>
    <property type="match status" value="1"/>
</dbReference>
<dbReference type="SUPFAM" id="SSF57850">
    <property type="entry name" value="RING/U-box"/>
    <property type="match status" value="1"/>
</dbReference>
<dbReference type="InterPro" id="IPR036443">
    <property type="entry name" value="Znf_RanBP2_sf"/>
</dbReference>
<feature type="region of interest" description="Disordered" evidence="23">
    <location>
        <begin position="319"/>
        <end position="373"/>
    </location>
</feature>
<dbReference type="SUPFAM" id="SSF47592">
    <property type="entry name" value="SWIB/MDM2 domain"/>
    <property type="match status" value="2"/>
</dbReference>
<dbReference type="PROSITE" id="PS01358">
    <property type="entry name" value="ZF_RANBP2_1"/>
    <property type="match status" value="1"/>
</dbReference>
<evidence type="ECO:0000256" key="20">
    <source>
        <dbReference type="ARBA" id="ARBA00032811"/>
    </source>
</evidence>
<feature type="compositionally biased region" description="Low complexity" evidence="23">
    <location>
        <begin position="340"/>
        <end position="354"/>
    </location>
</feature>
<feature type="domain" description="RanBP2-type" evidence="25">
    <location>
        <begin position="245"/>
        <end position="274"/>
    </location>
</feature>
<dbReference type="PROSITE" id="PS50199">
    <property type="entry name" value="ZF_RANBP2_2"/>
    <property type="match status" value="1"/>
</dbReference>
<dbReference type="EC" id="2.3.2.27" evidence="6"/>
<organism evidence="27 28">
    <name type="scientific">Colobus angolensis palliatus</name>
    <name type="common">Peters' Angolan colobus</name>
    <dbReference type="NCBI Taxonomy" id="336983"/>
    <lineage>
        <taxon>Eukaryota</taxon>
        <taxon>Metazoa</taxon>
        <taxon>Chordata</taxon>
        <taxon>Craniata</taxon>
        <taxon>Vertebrata</taxon>
        <taxon>Euteleostomi</taxon>
        <taxon>Mammalia</taxon>
        <taxon>Eutheria</taxon>
        <taxon>Euarchontoglires</taxon>
        <taxon>Primates</taxon>
        <taxon>Haplorrhini</taxon>
        <taxon>Catarrhini</taxon>
        <taxon>Cercopithecidae</taxon>
        <taxon>Colobinae</taxon>
        <taxon>Colobus</taxon>
    </lineage>
</organism>
<keyword evidence="15" id="KW-0862">Zinc</keyword>
<dbReference type="PIRSF" id="PIRSF500700">
    <property type="entry name" value="MDM2"/>
    <property type="match status" value="1"/>
</dbReference>
<keyword evidence="12" id="KW-0479">Metal-binding</keyword>
<dbReference type="GO" id="GO:0061630">
    <property type="term" value="F:ubiquitin protein ligase activity"/>
    <property type="evidence" value="ECO:0007669"/>
    <property type="project" value="UniProtKB-EC"/>
</dbReference>
<dbReference type="Ensembl" id="ENSCANT00000045717.1">
    <property type="protein sequence ID" value="ENSCANP00000022734.1"/>
    <property type="gene ID" value="ENSCANG00000034475.1"/>
</dbReference>
<dbReference type="GO" id="GO:0005654">
    <property type="term" value="C:nucleoplasm"/>
    <property type="evidence" value="ECO:0007669"/>
    <property type="project" value="UniProtKB-SubCell"/>
</dbReference>
<name>A0A2K5J1B8_COLAP</name>
<feature type="compositionally biased region" description="Basic and acidic residues" evidence="23">
    <location>
        <begin position="355"/>
        <end position="371"/>
    </location>
</feature>
<dbReference type="OMA" id="DYWRCSK"/>
<dbReference type="InterPro" id="IPR001841">
    <property type="entry name" value="Znf_RING"/>
</dbReference>
<evidence type="ECO:0000256" key="19">
    <source>
        <dbReference type="ARBA" id="ARBA00032614"/>
    </source>
</evidence>
<evidence type="ECO:0000256" key="12">
    <source>
        <dbReference type="ARBA" id="ARBA00022723"/>
    </source>
</evidence>
<dbReference type="GO" id="GO:0016567">
    <property type="term" value="P:protein ubiquitination"/>
    <property type="evidence" value="ECO:0007669"/>
    <property type="project" value="TreeGrafter"/>
</dbReference>
<evidence type="ECO:0000256" key="14">
    <source>
        <dbReference type="ARBA" id="ARBA00022786"/>
    </source>
</evidence>
<dbReference type="Pfam" id="PF02201">
    <property type="entry name" value="SWIB"/>
    <property type="match status" value="1"/>
</dbReference>
<reference evidence="27" key="2">
    <citation type="submission" date="2025-09" db="UniProtKB">
        <authorList>
            <consortium name="Ensembl"/>
        </authorList>
    </citation>
    <scope>IDENTIFICATION</scope>
</reference>
<keyword evidence="11" id="KW-0053">Apoptosis</keyword>
<keyword evidence="10" id="KW-0808">Transferase</keyword>
<dbReference type="GO" id="GO:0005829">
    <property type="term" value="C:cytosol"/>
    <property type="evidence" value="ECO:0007669"/>
    <property type="project" value="UniProtKB-ARBA"/>
</dbReference>
<evidence type="ECO:0000256" key="21">
    <source>
        <dbReference type="ARBA" id="ARBA00083112"/>
    </source>
</evidence>
<dbReference type="CDD" id="cd16783">
    <property type="entry name" value="mRING-HC-C2H2C4_MDM2"/>
    <property type="match status" value="1"/>
</dbReference>
<dbReference type="InterPro" id="IPR036885">
    <property type="entry name" value="SWIB_MDM2_dom_sf"/>
</dbReference>
<evidence type="ECO:0000256" key="15">
    <source>
        <dbReference type="ARBA" id="ARBA00022833"/>
    </source>
</evidence>
<keyword evidence="9" id="KW-0597">Phosphoprotein</keyword>
<dbReference type="AlphaFoldDB" id="A0A2K5J1B8"/>
<dbReference type="Gene3D" id="1.10.245.10">
    <property type="entry name" value="SWIB/MDM2 domain"/>
    <property type="match status" value="1"/>
</dbReference>
<dbReference type="GO" id="GO:0043933">
    <property type="term" value="P:protein-containing complex organization"/>
    <property type="evidence" value="ECO:0007669"/>
    <property type="project" value="UniProtKB-ARBA"/>
</dbReference>
<dbReference type="GO" id="GO:0002039">
    <property type="term" value="F:p53 binding"/>
    <property type="evidence" value="ECO:0007669"/>
    <property type="project" value="TreeGrafter"/>
</dbReference>
<evidence type="ECO:0000256" key="10">
    <source>
        <dbReference type="ARBA" id="ARBA00022679"/>
    </source>
</evidence>
<dbReference type="GO" id="GO:0008270">
    <property type="term" value="F:zinc ion binding"/>
    <property type="evidence" value="ECO:0007669"/>
    <property type="project" value="UniProtKB-KW"/>
</dbReference>
<feature type="domain" description="DM2" evidence="26">
    <location>
        <begin position="32"/>
        <end position="115"/>
    </location>
</feature>
<dbReference type="InterPro" id="IPR003121">
    <property type="entry name" value="SWIB_MDM2_domain"/>
</dbReference>
<evidence type="ECO:0000256" key="2">
    <source>
        <dbReference type="ARBA" id="ARBA00004496"/>
    </source>
</evidence>
<dbReference type="Pfam" id="PF00641">
    <property type="entry name" value="Zn_ribbon_RanBP"/>
    <property type="match status" value="1"/>
</dbReference>
<feature type="domain" description="RING-type" evidence="24">
    <location>
        <begin position="384"/>
        <end position="425"/>
    </location>
</feature>
<comment type="catalytic activity">
    <reaction evidence="1">
        <text>S-ubiquitinyl-[E2 ubiquitin-conjugating enzyme]-L-cysteine + [acceptor protein]-L-lysine = [E2 ubiquitin-conjugating enzyme]-L-cysteine + N(6)-ubiquitinyl-[acceptor protein]-L-lysine.</text>
        <dbReference type="EC" id="2.3.2.27"/>
    </reaction>
</comment>
<dbReference type="Proteomes" id="UP000233080">
    <property type="component" value="Unassembled WGS sequence"/>
</dbReference>
<evidence type="ECO:0000313" key="27">
    <source>
        <dbReference type="Ensembl" id="ENSCANP00000022734.1"/>
    </source>
</evidence>
<dbReference type="GO" id="GO:0006915">
    <property type="term" value="P:apoptotic process"/>
    <property type="evidence" value="ECO:0007669"/>
    <property type="project" value="UniProtKB-KW"/>
</dbReference>
<evidence type="ECO:0000256" key="13">
    <source>
        <dbReference type="ARBA" id="ARBA00022771"/>
    </source>
</evidence>
<keyword evidence="16" id="KW-0832">Ubl conjugation</keyword>
<dbReference type="GO" id="GO:0010468">
    <property type="term" value="P:regulation of gene expression"/>
    <property type="evidence" value="ECO:0007669"/>
    <property type="project" value="UniProtKB-ARBA"/>
</dbReference>
<dbReference type="InterPro" id="IPR001876">
    <property type="entry name" value="Znf_RanBP2"/>
</dbReference>
<dbReference type="InterPro" id="IPR013083">
    <property type="entry name" value="Znf_RING/FYVE/PHD"/>
</dbReference>
<protein>
    <recommendedName>
        <fullName evidence="7">E3 ubiquitin-protein ligase Mdm2</fullName>
        <ecNumber evidence="6">2.3.2.27</ecNumber>
    </recommendedName>
    <alternativeName>
        <fullName evidence="20">Double minute 2 protein</fullName>
    </alternativeName>
    <alternativeName>
        <fullName evidence="21">Oncoprotein Mdm2</fullName>
    </alternativeName>
    <alternativeName>
        <fullName evidence="19">RING-type E3 ubiquitin transferase Mdm2</fullName>
    </alternativeName>
    <alternativeName>
        <fullName evidence="18">p53-binding protein Mdm2</fullName>
    </alternativeName>
</protein>
<dbReference type="Pfam" id="PF13920">
    <property type="entry name" value="zf-C3HC4_3"/>
    <property type="match status" value="1"/>
</dbReference>
<evidence type="ECO:0000256" key="11">
    <source>
        <dbReference type="ARBA" id="ARBA00022703"/>
    </source>
</evidence>
<evidence type="ECO:0000256" key="17">
    <source>
        <dbReference type="ARBA" id="ARBA00023242"/>
    </source>
</evidence>
<comment type="similarity">
    <text evidence="5">Belongs to the MDM2/MDM4 family.</text>
</comment>
<dbReference type="FunFam" id="1.10.245.10:FF:000002">
    <property type="entry name" value="E3 ubiquitin-protein ligase Mdm2"/>
    <property type="match status" value="1"/>
</dbReference>
<dbReference type="FunFam" id="3.30.40.10:FF:000076">
    <property type="entry name" value="E3 ubiquitin-protein ligase Mdm2"/>
    <property type="match status" value="1"/>
</dbReference>
<dbReference type="PANTHER" id="PTHR46858">
    <property type="entry name" value="OS05G0521000 PROTEIN"/>
    <property type="match status" value="1"/>
</dbReference>
<dbReference type="InterPro" id="IPR028340">
    <property type="entry name" value="Mdm2"/>
</dbReference>
<keyword evidence="28" id="KW-1185">Reference proteome</keyword>
<dbReference type="GO" id="GO:0043066">
    <property type="term" value="P:negative regulation of apoptotic process"/>
    <property type="evidence" value="ECO:0007669"/>
    <property type="project" value="InterPro"/>
</dbReference>
<evidence type="ECO:0000256" key="22">
    <source>
        <dbReference type="PROSITE-ProRule" id="PRU00322"/>
    </source>
</evidence>
<evidence type="ECO:0000256" key="9">
    <source>
        <dbReference type="ARBA" id="ARBA00022553"/>
    </source>
</evidence>
<evidence type="ECO:0000256" key="23">
    <source>
        <dbReference type="SAM" id="MobiDB-lite"/>
    </source>
</evidence>
<dbReference type="PROSITE" id="PS51925">
    <property type="entry name" value="SWIB_MDM2"/>
    <property type="match status" value="1"/>
</dbReference>
<evidence type="ECO:0000256" key="18">
    <source>
        <dbReference type="ARBA" id="ARBA00030148"/>
    </source>
</evidence>
<evidence type="ECO:0000256" key="16">
    <source>
        <dbReference type="ARBA" id="ARBA00022843"/>
    </source>
</evidence>
<dbReference type="Gene3D" id="3.30.40.10">
    <property type="entry name" value="Zinc/RING finger domain, C3HC4 (zinc finger)"/>
    <property type="match status" value="1"/>
</dbReference>
<dbReference type="GO" id="GO:0042802">
    <property type="term" value="F:identical protein binding"/>
    <property type="evidence" value="ECO:0007669"/>
    <property type="project" value="InterPro"/>
</dbReference>
<keyword evidence="17" id="KW-0539">Nucleus</keyword>
<evidence type="ECO:0000256" key="4">
    <source>
        <dbReference type="ARBA" id="ARBA00004642"/>
    </source>
</evidence>
<feature type="region of interest" description="Disordered" evidence="23">
    <location>
        <begin position="157"/>
        <end position="179"/>
    </location>
</feature>
<keyword evidence="8" id="KW-0963">Cytoplasm</keyword>
<dbReference type="PANTHER" id="PTHR46858:SF13">
    <property type="entry name" value="E3 UBIQUITIN-PROTEIN LIGASE MDM2"/>
    <property type="match status" value="1"/>
</dbReference>
<sequence length="437" mass="49421">MVRSRQMCNTNMSVPADGAVTTSQIPASEQETLVRPKPLLLKLLKSVGAQKDTYTMKEVLFYLGQYIMTKRLYDEKQQHIVYCSNDLLGDLFGVPSFSVKEHSTAIYFFFLTYPEENSDELSGERQRKRHKSDSISLSFDESLALCVIREICCERSSSSESTGTPSNPDLDAGVSEHSGDWLDQDSVSDQFSVEFEVESLDSEDYSLSEEAQELSDEDDEVYRVTVYQARESDTDSFEEDPEISLADYWKCTSCNEMNPPLPSHCNRCWALRENWLPEDKGKDKGEISEKAKLENSTQAEEGFDVPDCKKTIVNDSKESCVEENDDKITQASQSQESEDYSQPSTSSSIIYSSQEDVKEFEREETQDKEESVESSLPLNAIEPCVICQGRPKNGCIVHGKTGHLMACFTCAKKLKKRNKPCPVCRQPIQMIVLTYFP</sequence>
<dbReference type="InterPro" id="IPR016495">
    <property type="entry name" value="p53_neg-reg_MDM_2/4"/>
</dbReference>
<dbReference type="FunFam" id="2.30.30.380:FF:000005">
    <property type="entry name" value="E3 ubiquitin-protein ligase Mdm2"/>
    <property type="match status" value="1"/>
</dbReference>
<evidence type="ECO:0000256" key="7">
    <source>
        <dbReference type="ARBA" id="ARBA00018786"/>
    </source>
</evidence>
<dbReference type="InterPro" id="IPR044080">
    <property type="entry name" value="MDM2_mRING-HC-C2H2C4"/>
</dbReference>
<dbReference type="Gene3D" id="2.30.30.380">
    <property type="entry name" value="Zn-finger domain of Sec23/24"/>
    <property type="match status" value="1"/>
</dbReference>
<evidence type="ECO:0000313" key="28">
    <source>
        <dbReference type="Proteomes" id="UP000233080"/>
    </source>
</evidence>
<accession>A0A2K5J1B8</accession>
<keyword evidence="13 22" id="KW-0863">Zinc-finger</keyword>
<evidence type="ECO:0000256" key="1">
    <source>
        <dbReference type="ARBA" id="ARBA00000900"/>
    </source>
</evidence>
<proteinExistence type="inferred from homology"/>
<dbReference type="GO" id="GO:0005730">
    <property type="term" value="C:nucleolus"/>
    <property type="evidence" value="ECO:0007669"/>
    <property type="project" value="UniProtKB-SubCell"/>
</dbReference>
<dbReference type="GO" id="GO:0006511">
    <property type="term" value="P:ubiquitin-dependent protein catabolic process"/>
    <property type="evidence" value="ECO:0007669"/>
    <property type="project" value="UniProtKB-ARBA"/>
</dbReference>
<keyword evidence="14" id="KW-0833">Ubl conjugation pathway</keyword>
<evidence type="ECO:0000256" key="8">
    <source>
        <dbReference type="ARBA" id="ARBA00022490"/>
    </source>
</evidence>
<dbReference type="PIRSF" id="PIRSF006748">
    <property type="entry name" value="p53_MDM_2/4"/>
    <property type="match status" value="1"/>
</dbReference>
<evidence type="ECO:0000259" key="24">
    <source>
        <dbReference type="PROSITE" id="PS50089"/>
    </source>
</evidence>
<dbReference type="PROSITE" id="PS50089">
    <property type="entry name" value="ZF_RING_2"/>
    <property type="match status" value="1"/>
</dbReference>
<reference evidence="27" key="1">
    <citation type="submission" date="2025-08" db="UniProtKB">
        <authorList>
            <consortium name="Ensembl"/>
        </authorList>
    </citation>
    <scope>IDENTIFICATION</scope>
</reference>
<evidence type="ECO:0000256" key="3">
    <source>
        <dbReference type="ARBA" id="ARBA00004604"/>
    </source>
</evidence>
<evidence type="ECO:0000256" key="5">
    <source>
        <dbReference type="ARBA" id="ARBA00005803"/>
    </source>
</evidence>